<dbReference type="Pfam" id="PF20344">
    <property type="entry name" value="DUF6639"/>
    <property type="match status" value="1"/>
</dbReference>
<dbReference type="InterPro" id="IPR046579">
    <property type="entry name" value="DUF6639"/>
</dbReference>
<reference evidence="1 2" key="1">
    <citation type="submission" date="2014-03" db="EMBL/GenBank/DDBJ databases">
        <title>The draft genome sequence of Marivita geojedonensis KCTC 23882.</title>
        <authorList>
            <person name="Lai Q."/>
            <person name="Shao Z."/>
        </authorList>
    </citation>
    <scope>NUCLEOTIDE SEQUENCE [LARGE SCALE GENOMIC DNA]</scope>
    <source>
        <strain evidence="1 2">DPG-138</strain>
    </source>
</reference>
<dbReference type="RefSeq" id="WP_085635301.1">
    <property type="nucleotide sequence ID" value="NZ_JFKC01000002.1"/>
</dbReference>
<dbReference type="Proteomes" id="UP000193926">
    <property type="component" value="Unassembled WGS sequence"/>
</dbReference>
<evidence type="ECO:0008006" key="3">
    <source>
        <dbReference type="Google" id="ProtNLM"/>
    </source>
</evidence>
<comment type="caution">
    <text evidence="1">The sequence shown here is derived from an EMBL/GenBank/DDBJ whole genome shotgun (WGS) entry which is preliminary data.</text>
</comment>
<dbReference type="EMBL" id="JFKC01000002">
    <property type="protein sequence ID" value="OSQ52429.1"/>
    <property type="molecule type" value="Genomic_DNA"/>
</dbReference>
<evidence type="ECO:0000313" key="2">
    <source>
        <dbReference type="Proteomes" id="UP000193926"/>
    </source>
</evidence>
<evidence type="ECO:0000313" key="1">
    <source>
        <dbReference type="EMBL" id="OSQ52429.1"/>
    </source>
</evidence>
<accession>A0A1X4NP32</accession>
<sequence length="256" mass="27927">MEIDRCKVPPVFEPSGSPPLCQKETVFRQKALIAAIVATATQWMPLATVADELECSDPLLSVESKTNADGLRVCEAAVKAKSFLANCGIEQTQPITIELRDKIVGVSDHCAGVYFPGTNHVALVAPSLVSGMMPLDSAFSTLEADVFFDSLLVHELAHAFTEQRNANALKCSADSEYIAYALQIESLPHSDRETVLSFREVKRPVPEQKLNDFVLGFSPDMFGVLAWSHFSSPDNGCRFINELINGNVTLALPDLE</sequence>
<protein>
    <recommendedName>
        <fullName evidence="3">DUF2268 domain-containing protein</fullName>
    </recommendedName>
</protein>
<dbReference type="OrthoDB" id="7830139at2"/>
<name>A0A1X4NP32_9RHOB</name>
<keyword evidence="2" id="KW-1185">Reference proteome</keyword>
<gene>
    <name evidence="1" type="ORF">MGEO_03320</name>
</gene>
<organism evidence="1 2">
    <name type="scientific">Marivita geojedonensis</name>
    <dbReference type="NCBI Taxonomy" id="1123756"/>
    <lineage>
        <taxon>Bacteria</taxon>
        <taxon>Pseudomonadati</taxon>
        <taxon>Pseudomonadota</taxon>
        <taxon>Alphaproteobacteria</taxon>
        <taxon>Rhodobacterales</taxon>
        <taxon>Roseobacteraceae</taxon>
        <taxon>Marivita</taxon>
    </lineage>
</organism>
<proteinExistence type="predicted"/>
<dbReference type="AlphaFoldDB" id="A0A1X4NP32"/>